<organism evidence="2 3">
    <name type="scientific">Chlamydomonas eustigma</name>
    <dbReference type="NCBI Taxonomy" id="1157962"/>
    <lineage>
        <taxon>Eukaryota</taxon>
        <taxon>Viridiplantae</taxon>
        <taxon>Chlorophyta</taxon>
        <taxon>core chlorophytes</taxon>
        <taxon>Chlorophyceae</taxon>
        <taxon>CS clade</taxon>
        <taxon>Chlamydomonadales</taxon>
        <taxon>Chlamydomonadaceae</taxon>
        <taxon>Chlamydomonas</taxon>
    </lineage>
</organism>
<dbReference type="EMBL" id="BEGY01000009">
    <property type="protein sequence ID" value="GAX74925.1"/>
    <property type="molecule type" value="Genomic_DNA"/>
</dbReference>
<gene>
    <name evidence="2" type="ORF">CEUSTIGMA_g2371.t1</name>
</gene>
<accession>A0A250WVV3</accession>
<evidence type="ECO:0000313" key="2">
    <source>
        <dbReference type="EMBL" id="GAX74925.1"/>
    </source>
</evidence>
<reference evidence="2 3" key="1">
    <citation type="submission" date="2017-08" db="EMBL/GenBank/DDBJ databases">
        <title>Acidophilic green algal genome provides insights into adaptation to an acidic environment.</title>
        <authorList>
            <person name="Hirooka S."/>
            <person name="Hirose Y."/>
            <person name="Kanesaki Y."/>
            <person name="Higuchi S."/>
            <person name="Fujiwara T."/>
            <person name="Onuma R."/>
            <person name="Era A."/>
            <person name="Ohbayashi R."/>
            <person name="Uzuka A."/>
            <person name="Nozaki H."/>
            <person name="Yoshikawa H."/>
            <person name="Miyagishima S.Y."/>
        </authorList>
    </citation>
    <scope>NUCLEOTIDE SEQUENCE [LARGE SCALE GENOMIC DNA]</scope>
    <source>
        <strain evidence="2 3">NIES-2499</strain>
    </source>
</reference>
<feature type="region of interest" description="Disordered" evidence="1">
    <location>
        <begin position="277"/>
        <end position="309"/>
    </location>
</feature>
<keyword evidence="3" id="KW-1185">Reference proteome</keyword>
<feature type="compositionally biased region" description="Low complexity" evidence="1">
    <location>
        <begin position="322"/>
        <end position="334"/>
    </location>
</feature>
<evidence type="ECO:0000256" key="1">
    <source>
        <dbReference type="SAM" id="MobiDB-lite"/>
    </source>
</evidence>
<feature type="compositionally biased region" description="Polar residues" evidence="1">
    <location>
        <begin position="295"/>
        <end position="305"/>
    </location>
</feature>
<proteinExistence type="predicted"/>
<name>A0A250WVV3_9CHLO</name>
<sequence>MTLAEAAGSLMASPGSKSTSLDILERVPQSHQVHRANVMKPPLSREAFRSCKRDIHLSNVVSSALLSIQPSGGRGKESRIDVQMRDAKSGAQVTQTQERPIITTYRPVPCYTSTIHRRTGNVAQGFLPPTFTSRCSMPILPSQGSAFRLPASNFQESAPFPAPCTSLQAMFSSQREHSSISASQSKKPSEKHMCDALLARTKRILERNQDILRELLTAAIQASKSPDTAAAAKLHIRALMHQAAMLQQLKSGAFFTLKASNQMTAAVKPAPLITSEVNPCGSTPRPSKAIPSPSLAGSQNSSCSESGHFMLPNLSSQNSLTSSLSSVLKSPHQSHPSVALVSDPVQPSKRAAPTSSETSMSVSSSMYSHKRDRSNFSSVDQEYCSLLCTESSEMMEFSPVGKRQRPQIMHASGPLPAIFQGANVKIVEGRAGIHEEVGDKREELHLTCWGSPTATLQSWSNSWSRHAEWWRNLDHSNKEGTETNKLLKAIKTSVA</sequence>
<comment type="caution">
    <text evidence="2">The sequence shown here is derived from an EMBL/GenBank/DDBJ whole genome shotgun (WGS) entry which is preliminary data.</text>
</comment>
<dbReference type="Proteomes" id="UP000232323">
    <property type="component" value="Unassembled WGS sequence"/>
</dbReference>
<feature type="compositionally biased region" description="Low complexity" evidence="1">
    <location>
        <begin position="354"/>
        <end position="366"/>
    </location>
</feature>
<protein>
    <submittedName>
        <fullName evidence="2">Uncharacterized protein</fullName>
    </submittedName>
</protein>
<dbReference type="AlphaFoldDB" id="A0A250WVV3"/>
<feature type="region of interest" description="Disordered" evidence="1">
    <location>
        <begin position="322"/>
        <end position="366"/>
    </location>
</feature>
<evidence type="ECO:0000313" key="3">
    <source>
        <dbReference type="Proteomes" id="UP000232323"/>
    </source>
</evidence>